<evidence type="ECO:0000313" key="2">
    <source>
        <dbReference type="Proteomes" id="UP000295075"/>
    </source>
</evidence>
<dbReference type="InterPro" id="IPR009959">
    <property type="entry name" value="Cyclase_SnoaL-like"/>
</dbReference>
<proteinExistence type="predicted"/>
<reference evidence="1 2" key="1">
    <citation type="submission" date="2019-03" db="EMBL/GenBank/DDBJ databases">
        <title>Draft genome sequences of novel Actinobacteria.</title>
        <authorList>
            <person name="Sahin N."/>
            <person name="Ay H."/>
            <person name="Saygin H."/>
        </authorList>
    </citation>
    <scope>NUCLEOTIDE SEQUENCE [LARGE SCALE GENOMIC DNA]</scope>
    <source>
        <strain evidence="1 2">JCM 30547</strain>
    </source>
</reference>
<dbReference type="Gene3D" id="3.10.450.50">
    <property type="match status" value="1"/>
</dbReference>
<evidence type="ECO:0000313" key="1">
    <source>
        <dbReference type="EMBL" id="TDC24447.1"/>
    </source>
</evidence>
<dbReference type="Proteomes" id="UP000295075">
    <property type="component" value="Unassembled WGS sequence"/>
</dbReference>
<dbReference type="PANTHER" id="PTHR38436:SF1">
    <property type="entry name" value="ESTER CYCLASE"/>
    <property type="match status" value="1"/>
</dbReference>
<name>A0A4R4PQB6_9ACTN</name>
<dbReference type="SUPFAM" id="SSF54427">
    <property type="entry name" value="NTF2-like"/>
    <property type="match status" value="1"/>
</dbReference>
<dbReference type="Pfam" id="PF07366">
    <property type="entry name" value="SnoaL"/>
    <property type="match status" value="1"/>
</dbReference>
<dbReference type="EMBL" id="SMKA01000141">
    <property type="protein sequence ID" value="TDC24447.1"/>
    <property type="molecule type" value="Genomic_DNA"/>
</dbReference>
<feature type="non-terminal residue" evidence="1">
    <location>
        <position position="140"/>
    </location>
</feature>
<accession>A0A4R4PQB6</accession>
<dbReference type="AlphaFoldDB" id="A0A4R4PQB6"/>
<dbReference type="RefSeq" id="WP_132410946.1">
    <property type="nucleotide sequence ID" value="NZ_SMKA01000141.1"/>
</dbReference>
<dbReference type="GO" id="GO:0030638">
    <property type="term" value="P:polyketide metabolic process"/>
    <property type="evidence" value="ECO:0007669"/>
    <property type="project" value="InterPro"/>
</dbReference>
<gene>
    <name evidence="1" type="ORF">E1261_26120</name>
</gene>
<dbReference type="PANTHER" id="PTHR38436">
    <property type="entry name" value="POLYKETIDE CYCLASE SNOAL-LIKE DOMAIN"/>
    <property type="match status" value="1"/>
</dbReference>
<evidence type="ECO:0008006" key="3">
    <source>
        <dbReference type="Google" id="ProtNLM"/>
    </source>
</evidence>
<dbReference type="InterPro" id="IPR032710">
    <property type="entry name" value="NTF2-like_dom_sf"/>
</dbReference>
<dbReference type="OrthoDB" id="3624661at2"/>
<organism evidence="1 2">
    <name type="scientific">Kribbella albertanoniae</name>
    <dbReference type="NCBI Taxonomy" id="1266829"/>
    <lineage>
        <taxon>Bacteria</taxon>
        <taxon>Bacillati</taxon>
        <taxon>Actinomycetota</taxon>
        <taxon>Actinomycetes</taxon>
        <taxon>Propionibacteriales</taxon>
        <taxon>Kribbellaceae</taxon>
        <taxon>Kribbella</taxon>
    </lineage>
</organism>
<protein>
    <recommendedName>
        <fullName evidence="3">Ester cyclase</fullName>
    </recommendedName>
</protein>
<sequence>MDDTAVTLRYVDYLRTGDDAILEEAFAPDFLDHVSGRRGVEIMRIVRGWIAASFADAVYEVHGVTTGGGLVMLWFSSRARHVGNAFPQFAGREPTGRVIVAEAVHIFRVVDGRLAEHWAVRDDLGVQRQIDSPDPLDPTR</sequence>
<comment type="caution">
    <text evidence="1">The sequence shown here is derived from an EMBL/GenBank/DDBJ whole genome shotgun (WGS) entry which is preliminary data.</text>
</comment>
<keyword evidence="2" id="KW-1185">Reference proteome</keyword>